<dbReference type="Gene3D" id="3.10.20.370">
    <property type="match status" value="1"/>
</dbReference>
<dbReference type="InterPro" id="IPR051320">
    <property type="entry name" value="Viral_Replic_Matur_Polypro"/>
</dbReference>
<protein>
    <submittedName>
        <fullName evidence="1">Uncharacterized protein</fullName>
    </submittedName>
</protein>
<evidence type="ECO:0000313" key="2">
    <source>
        <dbReference type="Proteomes" id="UP000664940"/>
    </source>
</evidence>
<organism evidence="1 2">
    <name type="scientific">Phyllostomus discolor</name>
    <name type="common">pale spear-nosed bat</name>
    <dbReference type="NCBI Taxonomy" id="89673"/>
    <lineage>
        <taxon>Eukaryota</taxon>
        <taxon>Metazoa</taxon>
        <taxon>Chordata</taxon>
        <taxon>Craniata</taxon>
        <taxon>Vertebrata</taxon>
        <taxon>Euteleostomi</taxon>
        <taxon>Mammalia</taxon>
        <taxon>Eutheria</taxon>
        <taxon>Laurasiatheria</taxon>
        <taxon>Chiroptera</taxon>
        <taxon>Yangochiroptera</taxon>
        <taxon>Phyllostomidae</taxon>
        <taxon>Phyllostominae</taxon>
        <taxon>Phyllostomus</taxon>
    </lineage>
</organism>
<sequence>MRKYFSKQRSLNMVQVVQKHLQGTLPNNRKLLRRFLGIASDCLIWIPNFGLIPKPLYEVLKGPEYSHLECTKVCTQASESMKVHLASVLALVLPNLLKPFQLYVHERQGIAPGFLTQVLSNILQPITYFVKETRSHCPGVASLLESGSHL</sequence>
<dbReference type="InterPro" id="IPR043502">
    <property type="entry name" value="DNA/RNA_pol_sf"/>
</dbReference>
<dbReference type="Gene3D" id="3.30.70.270">
    <property type="match status" value="1"/>
</dbReference>
<dbReference type="PANTHER" id="PTHR33064">
    <property type="entry name" value="POL PROTEIN"/>
    <property type="match status" value="1"/>
</dbReference>
<evidence type="ECO:0000313" key="1">
    <source>
        <dbReference type="EMBL" id="KAF6072929.1"/>
    </source>
</evidence>
<comment type="caution">
    <text evidence="1">The sequence shown here is derived from an EMBL/GenBank/DDBJ whole genome shotgun (WGS) entry which is preliminary data.</text>
</comment>
<accession>A0A833YE65</accession>
<dbReference type="AlphaFoldDB" id="A0A833YE65"/>
<dbReference type="InterPro" id="IPR043128">
    <property type="entry name" value="Rev_trsase/Diguanyl_cyclase"/>
</dbReference>
<proteinExistence type="predicted"/>
<dbReference type="SUPFAM" id="SSF56672">
    <property type="entry name" value="DNA/RNA polymerases"/>
    <property type="match status" value="1"/>
</dbReference>
<gene>
    <name evidence="1" type="ORF">HJG60_010003</name>
</gene>
<dbReference type="Proteomes" id="UP000664940">
    <property type="component" value="Unassembled WGS sequence"/>
</dbReference>
<dbReference type="PANTHER" id="PTHR33064:SF36">
    <property type="entry name" value="CCHC-TYPE DOMAIN-CONTAINING PROTEIN"/>
    <property type="match status" value="1"/>
</dbReference>
<name>A0A833YE65_9CHIR</name>
<reference evidence="1 2" key="1">
    <citation type="journal article" date="2020" name="Nature">
        <title>Six reference-quality genomes reveal evolution of bat adaptations.</title>
        <authorList>
            <person name="Jebb D."/>
            <person name="Huang Z."/>
            <person name="Pippel M."/>
            <person name="Hughes G.M."/>
            <person name="Lavrichenko K."/>
            <person name="Devanna P."/>
            <person name="Winkler S."/>
            <person name="Jermiin L.S."/>
            <person name="Skirmuntt E.C."/>
            <person name="Katzourakis A."/>
            <person name="Burkitt-Gray L."/>
            <person name="Ray D.A."/>
            <person name="Sullivan K.A.M."/>
            <person name="Roscito J.G."/>
            <person name="Kirilenko B.M."/>
            <person name="Davalos L.M."/>
            <person name="Corthals A.P."/>
            <person name="Power M.L."/>
            <person name="Jones G."/>
            <person name="Ransome R.D."/>
            <person name="Dechmann D.K.N."/>
            <person name="Locatelli A.G."/>
            <person name="Puechmaille S.J."/>
            <person name="Fedrigo O."/>
            <person name="Jarvis E.D."/>
            <person name="Hiller M."/>
            <person name="Vernes S.C."/>
            <person name="Myers E.W."/>
            <person name="Teeling E.C."/>
        </authorList>
    </citation>
    <scope>NUCLEOTIDE SEQUENCE [LARGE SCALE GENOMIC DNA]</scope>
    <source>
        <strain evidence="1">Bat1K_MPI-CBG_1</strain>
    </source>
</reference>
<dbReference type="EMBL" id="JABVXQ010000024">
    <property type="protein sequence ID" value="KAF6072929.1"/>
    <property type="molecule type" value="Genomic_DNA"/>
</dbReference>